<feature type="transmembrane region" description="Helical" evidence="1">
    <location>
        <begin position="219"/>
        <end position="240"/>
    </location>
</feature>
<dbReference type="EMBL" id="KN818403">
    <property type="protein sequence ID" value="KIL56719.1"/>
    <property type="molecule type" value="Genomic_DNA"/>
</dbReference>
<organism evidence="2 3">
    <name type="scientific">Amanita muscaria (strain Koide BX008)</name>
    <dbReference type="NCBI Taxonomy" id="946122"/>
    <lineage>
        <taxon>Eukaryota</taxon>
        <taxon>Fungi</taxon>
        <taxon>Dikarya</taxon>
        <taxon>Basidiomycota</taxon>
        <taxon>Agaricomycotina</taxon>
        <taxon>Agaricomycetes</taxon>
        <taxon>Agaricomycetidae</taxon>
        <taxon>Agaricales</taxon>
        <taxon>Pluteineae</taxon>
        <taxon>Amanitaceae</taxon>
        <taxon>Amanita</taxon>
    </lineage>
</organism>
<dbReference type="Proteomes" id="UP000054549">
    <property type="component" value="Unassembled WGS sequence"/>
</dbReference>
<dbReference type="AlphaFoldDB" id="A0A0C2SRS7"/>
<evidence type="ECO:0000313" key="3">
    <source>
        <dbReference type="Proteomes" id="UP000054549"/>
    </source>
</evidence>
<keyword evidence="1" id="KW-1133">Transmembrane helix</keyword>
<keyword evidence="1" id="KW-0472">Membrane</keyword>
<name>A0A0C2SRS7_AMAMK</name>
<protein>
    <submittedName>
        <fullName evidence="2">Uncharacterized protein</fullName>
    </submittedName>
</protein>
<sequence length="241" mass="26814">MVQDFGQKIARPHLQCFLYRCDVNVVSPPRLKSSGSPLSLSPYRLPSAQGAVKGYILCRCSPSHTPRAAAASKGKRAGRGTTPIEISDMDCEVDEEWSSDLERFAAQYDRLPVPPGAPNQLNVTYCTKLGPRESTDDGFRGALISIGPATDTVLKQFGIQDAFIPRLRVLSQTVRSSQWQFKLRTAEYGLTFEQSMNIAEAMEHDILRRPGFEFKKVTAVNKTSLFLLFLLIGVITAVYFY</sequence>
<keyword evidence="3" id="KW-1185">Reference proteome</keyword>
<evidence type="ECO:0000313" key="2">
    <source>
        <dbReference type="EMBL" id="KIL56719.1"/>
    </source>
</evidence>
<evidence type="ECO:0000256" key="1">
    <source>
        <dbReference type="SAM" id="Phobius"/>
    </source>
</evidence>
<dbReference type="OrthoDB" id="2687078at2759"/>
<proteinExistence type="predicted"/>
<dbReference type="HOGENOM" id="CLU_1151557_0_0_1"/>
<gene>
    <name evidence="2" type="ORF">M378DRAFT_16816</name>
</gene>
<dbReference type="InParanoid" id="A0A0C2SRS7"/>
<accession>A0A0C2SRS7</accession>
<keyword evidence="1" id="KW-0812">Transmembrane</keyword>
<reference evidence="2 3" key="1">
    <citation type="submission" date="2014-04" db="EMBL/GenBank/DDBJ databases">
        <title>Evolutionary Origins and Diversification of the Mycorrhizal Mutualists.</title>
        <authorList>
            <consortium name="DOE Joint Genome Institute"/>
            <consortium name="Mycorrhizal Genomics Consortium"/>
            <person name="Kohler A."/>
            <person name="Kuo A."/>
            <person name="Nagy L.G."/>
            <person name="Floudas D."/>
            <person name="Copeland A."/>
            <person name="Barry K.W."/>
            <person name="Cichocki N."/>
            <person name="Veneault-Fourrey C."/>
            <person name="LaButti K."/>
            <person name="Lindquist E.A."/>
            <person name="Lipzen A."/>
            <person name="Lundell T."/>
            <person name="Morin E."/>
            <person name="Murat C."/>
            <person name="Riley R."/>
            <person name="Ohm R."/>
            <person name="Sun H."/>
            <person name="Tunlid A."/>
            <person name="Henrissat B."/>
            <person name="Grigoriev I.V."/>
            <person name="Hibbett D.S."/>
            <person name="Martin F."/>
        </authorList>
    </citation>
    <scope>NUCLEOTIDE SEQUENCE [LARGE SCALE GENOMIC DNA]</scope>
    <source>
        <strain evidence="2 3">Koide BX008</strain>
    </source>
</reference>